<reference evidence="1 2" key="1">
    <citation type="submission" date="2018-07" db="EMBL/GenBank/DDBJ databases">
        <title>A high quality draft genome assembly of the barn swallow (H. rustica rustica).</title>
        <authorList>
            <person name="Formenti G."/>
            <person name="Chiara M."/>
            <person name="Poveda L."/>
            <person name="Francoijs K.-J."/>
            <person name="Bonisoli-Alquati A."/>
            <person name="Canova L."/>
            <person name="Gianfranceschi L."/>
            <person name="Horner D.S."/>
            <person name="Saino N."/>
        </authorList>
    </citation>
    <scope>NUCLEOTIDE SEQUENCE [LARGE SCALE GENOMIC DNA]</scope>
    <source>
        <strain evidence="1">Chelidonia</strain>
        <tissue evidence="1">Blood</tissue>
    </source>
</reference>
<evidence type="ECO:0000313" key="1">
    <source>
        <dbReference type="EMBL" id="RMB96322.1"/>
    </source>
</evidence>
<accession>A0A3M0J679</accession>
<dbReference type="EMBL" id="QRBI01000177">
    <property type="protein sequence ID" value="RMB96322.1"/>
    <property type="molecule type" value="Genomic_DNA"/>
</dbReference>
<sequence>MRDLLWGTTKVTPESPLGQEVGKFKGYCREAGSMKQVEMSGPHLKVRYAAPIKGERKRGQQMESVTPFTKYRKPFPWTGIKANIPLGSGPGSQTPLSRSLTLQGSQRNALDSNISPSCLNQKHVFGNPVYGLPSPNDANACKKCRQACCAVSPMCNDAKTAPENVSTET</sequence>
<dbReference type="Proteomes" id="UP000269221">
    <property type="component" value="Unassembled WGS sequence"/>
</dbReference>
<organism evidence="1 2">
    <name type="scientific">Hirundo rustica rustica</name>
    <dbReference type="NCBI Taxonomy" id="333673"/>
    <lineage>
        <taxon>Eukaryota</taxon>
        <taxon>Metazoa</taxon>
        <taxon>Chordata</taxon>
        <taxon>Craniata</taxon>
        <taxon>Vertebrata</taxon>
        <taxon>Euteleostomi</taxon>
        <taxon>Archelosauria</taxon>
        <taxon>Archosauria</taxon>
        <taxon>Dinosauria</taxon>
        <taxon>Saurischia</taxon>
        <taxon>Theropoda</taxon>
        <taxon>Coelurosauria</taxon>
        <taxon>Aves</taxon>
        <taxon>Neognathae</taxon>
        <taxon>Neoaves</taxon>
        <taxon>Telluraves</taxon>
        <taxon>Australaves</taxon>
        <taxon>Passeriformes</taxon>
        <taxon>Sylvioidea</taxon>
        <taxon>Hirundinidae</taxon>
        <taxon>Hirundo</taxon>
    </lineage>
</organism>
<proteinExistence type="predicted"/>
<dbReference type="OrthoDB" id="244107at2759"/>
<name>A0A3M0J679_HIRRU</name>
<comment type="caution">
    <text evidence="1">The sequence shown here is derived from an EMBL/GenBank/DDBJ whole genome shotgun (WGS) entry which is preliminary data.</text>
</comment>
<evidence type="ECO:0000313" key="2">
    <source>
        <dbReference type="Proteomes" id="UP000269221"/>
    </source>
</evidence>
<gene>
    <name evidence="1" type="ORF">DUI87_27187</name>
</gene>
<dbReference type="AlphaFoldDB" id="A0A3M0J679"/>
<keyword evidence="2" id="KW-1185">Reference proteome</keyword>
<protein>
    <submittedName>
        <fullName evidence="1">Uncharacterized protein</fullName>
    </submittedName>
</protein>